<dbReference type="GeneID" id="100198933"/>
<comment type="similarity">
    <text evidence="3">Belongs to the short-chain dehydrogenases/reductases (SDR) family.</text>
</comment>
<dbReference type="InterPro" id="IPR051468">
    <property type="entry name" value="Fungal_SecMetab_SDRs"/>
</dbReference>
<keyword evidence="2" id="KW-0560">Oxidoreductase</keyword>
<evidence type="ECO:0000256" key="3">
    <source>
        <dbReference type="RuleBase" id="RU000363"/>
    </source>
</evidence>
<reference evidence="5" key="1">
    <citation type="submission" date="2025-08" db="UniProtKB">
        <authorList>
            <consortium name="RefSeq"/>
        </authorList>
    </citation>
    <scope>IDENTIFICATION</scope>
</reference>
<dbReference type="PRINTS" id="PR00081">
    <property type="entry name" value="GDHRDH"/>
</dbReference>
<dbReference type="InterPro" id="IPR002347">
    <property type="entry name" value="SDR_fam"/>
</dbReference>
<dbReference type="SUPFAM" id="SSF51735">
    <property type="entry name" value="NAD(P)-binding Rossmann-fold domains"/>
    <property type="match status" value="1"/>
</dbReference>
<organism evidence="4 5">
    <name type="scientific">Hydra vulgaris</name>
    <name type="common">Hydra</name>
    <name type="synonym">Hydra attenuata</name>
    <dbReference type="NCBI Taxonomy" id="6087"/>
    <lineage>
        <taxon>Eukaryota</taxon>
        <taxon>Metazoa</taxon>
        <taxon>Cnidaria</taxon>
        <taxon>Hydrozoa</taxon>
        <taxon>Hydroidolina</taxon>
        <taxon>Anthoathecata</taxon>
        <taxon>Aplanulata</taxon>
        <taxon>Hydridae</taxon>
        <taxon>Hydra</taxon>
    </lineage>
</organism>
<name>A0ABM4CCC4_HYDVU</name>
<dbReference type="RefSeq" id="XP_065659334.1">
    <property type="nucleotide sequence ID" value="XM_065803262.1"/>
</dbReference>
<dbReference type="Proteomes" id="UP001652625">
    <property type="component" value="Chromosome 08"/>
</dbReference>
<proteinExistence type="inferred from homology"/>
<keyword evidence="4" id="KW-1185">Reference proteome</keyword>
<keyword evidence="1" id="KW-0521">NADP</keyword>
<dbReference type="PANTHER" id="PTHR43544:SF7">
    <property type="entry name" value="NADB-LER2"/>
    <property type="match status" value="1"/>
</dbReference>
<dbReference type="Gene3D" id="3.40.50.720">
    <property type="entry name" value="NAD(P)-binding Rossmann-like Domain"/>
    <property type="match status" value="1"/>
</dbReference>
<accession>A0ABM4CCC4</accession>
<gene>
    <name evidence="5" type="primary">LOC100198933</name>
</gene>
<dbReference type="Pfam" id="PF00106">
    <property type="entry name" value="adh_short"/>
    <property type="match status" value="1"/>
</dbReference>
<protein>
    <submittedName>
        <fullName evidence="5">Uncharacterized protein LOC100198933 isoform X2</fullName>
    </submittedName>
</protein>
<dbReference type="PANTHER" id="PTHR43544">
    <property type="entry name" value="SHORT-CHAIN DEHYDROGENASE/REDUCTASE"/>
    <property type="match status" value="1"/>
</dbReference>
<dbReference type="InterPro" id="IPR036291">
    <property type="entry name" value="NAD(P)-bd_dom_sf"/>
</dbReference>
<evidence type="ECO:0000256" key="2">
    <source>
        <dbReference type="ARBA" id="ARBA00023002"/>
    </source>
</evidence>
<evidence type="ECO:0000313" key="5">
    <source>
        <dbReference type="RefSeq" id="XP_065659334.1"/>
    </source>
</evidence>
<dbReference type="PRINTS" id="PR00080">
    <property type="entry name" value="SDRFAMILY"/>
</dbReference>
<evidence type="ECO:0000313" key="4">
    <source>
        <dbReference type="Proteomes" id="UP001652625"/>
    </source>
</evidence>
<sequence length="247" mass="26742">MVWTLKSILVTGSNRGIGLELIKRLTERAEIVFACCRSVEKAQELNKHASNHENVKVIELDVTNMDSIKAAYEKVSSILNGSGLTCLVNNAAIAFMSTFNEFSSDRCKDVFLTNSIGPALVTQTFLPLIKKAAIESSETELSVSRAAILNISSTMGSISEATTTLGIEYRMSKAALNMLTKTLAFELKSEKILVASICPGWVQTDMGGPNATRTLDLAGSDLIALFEKFNESNTGFMTSWNGRIIGA</sequence>
<evidence type="ECO:0000256" key="1">
    <source>
        <dbReference type="ARBA" id="ARBA00022857"/>
    </source>
</evidence>
<dbReference type="CDD" id="cd05325">
    <property type="entry name" value="carb_red_sniffer_like_SDR_c"/>
    <property type="match status" value="1"/>
</dbReference>